<evidence type="ECO:0000256" key="2">
    <source>
        <dbReference type="ARBA" id="ARBA00022741"/>
    </source>
</evidence>
<evidence type="ECO:0000256" key="1">
    <source>
        <dbReference type="ARBA" id="ARBA00010322"/>
    </source>
</evidence>
<dbReference type="Pfam" id="PF03969">
    <property type="entry name" value="AFG1_ATPase"/>
    <property type="match status" value="1"/>
</dbReference>
<sequence length="492" mass="56603">MSFVSYCVLRRTRQIVINASLQRHLDYHPQRDHLKCTWNASQLVTRHQHTQALSSLDDKGSRGPLDRYNSLIERGALKNDDHQREVVTRLQQLHDTVSGYQPEELGFFEKVLGKRPRPAPAGLYLYGSVGTGKTMLMDLFYEDVAVAQKLRIHFNSFMLDVHKRIHEIKKQMPKDRDSTKPQAFDPISPVAEEISKETWMLCFDEFQVTDIADAMILKRLFIQLFNNGVVVVATSNRHPDDLYKNGLQRSNFVPFIPILKNHCDVLNLDSGIDYRKLSGLPVDGQVYLNQSECDAANICEQLFAKMCTKQGKEVTERTLRILGRDVRIPRACGRIASFTFDDLCLKALGAGDYLAIGHNFDIVFVHNIPQMSLRSKSAARRFITMIDNFYDLKVRLICSAEVPVEDLFVTGAMTQKDMEDNFMLMDDLNIQRGSELSQASIFTGEEELFAFQRTISRLTEMQTEDYWSISEEEKQEKLKRRKKTKEEEKKAL</sequence>
<dbReference type="InterPro" id="IPR027417">
    <property type="entry name" value="P-loop_NTPase"/>
</dbReference>
<comment type="similarity">
    <text evidence="1">Belongs to the AFG1 ATPase family.</text>
</comment>
<reference evidence="5" key="2">
    <citation type="submission" date="2021-01" db="UniProtKB">
        <authorList>
            <consortium name="EnsemblMetazoa"/>
        </authorList>
    </citation>
    <scope>IDENTIFICATION</scope>
</reference>
<dbReference type="InterPro" id="IPR005654">
    <property type="entry name" value="ATPase_AFG1-like"/>
</dbReference>
<organism evidence="5 6">
    <name type="scientific">Strongylocentrotus purpuratus</name>
    <name type="common">Purple sea urchin</name>
    <dbReference type="NCBI Taxonomy" id="7668"/>
    <lineage>
        <taxon>Eukaryota</taxon>
        <taxon>Metazoa</taxon>
        <taxon>Echinodermata</taxon>
        <taxon>Eleutherozoa</taxon>
        <taxon>Echinozoa</taxon>
        <taxon>Echinoidea</taxon>
        <taxon>Euechinoidea</taxon>
        <taxon>Echinacea</taxon>
        <taxon>Camarodonta</taxon>
        <taxon>Echinidea</taxon>
        <taxon>Strongylocentrotidae</taxon>
        <taxon>Strongylocentrotus</taxon>
    </lineage>
</organism>
<dbReference type="NCBIfam" id="NF040713">
    <property type="entry name" value="ZapE"/>
    <property type="match status" value="1"/>
</dbReference>
<keyword evidence="6" id="KW-1185">Reference proteome</keyword>
<dbReference type="RefSeq" id="XP_030850674.1">
    <property type="nucleotide sequence ID" value="XM_030994814.1"/>
</dbReference>
<dbReference type="GO" id="GO:0005739">
    <property type="term" value="C:mitochondrion"/>
    <property type="evidence" value="ECO:0000318"/>
    <property type="project" value="GO_Central"/>
</dbReference>
<dbReference type="FunFam" id="3.40.50.300:FF:003045">
    <property type="entry name" value="GD10885"/>
    <property type="match status" value="1"/>
</dbReference>
<reference evidence="6" key="1">
    <citation type="submission" date="2015-02" db="EMBL/GenBank/DDBJ databases">
        <title>Genome sequencing for Strongylocentrotus purpuratus.</title>
        <authorList>
            <person name="Murali S."/>
            <person name="Liu Y."/>
            <person name="Vee V."/>
            <person name="English A."/>
            <person name="Wang M."/>
            <person name="Skinner E."/>
            <person name="Han Y."/>
            <person name="Muzny D.M."/>
            <person name="Worley K.C."/>
            <person name="Gibbs R.A."/>
        </authorList>
    </citation>
    <scope>NUCLEOTIDE SEQUENCE</scope>
</reference>
<keyword evidence="3" id="KW-0067">ATP-binding</keyword>
<evidence type="ECO:0008006" key="7">
    <source>
        <dbReference type="Google" id="ProtNLM"/>
    </source>
</evidence>
<name>A0A7M7PKB6_STRPU</name>
<evidence type="ECO:0000313" key="6">
    <source>
        <dbReference type="Proteomes" id="UP000007110"/>
    </source>
</evidence>
<evidence type="ECO:0000313" key="5">
    <source>
        <dbReference type="EnsemblMetazoa" id="XP_030850674"/>
    </source>
</evidence>
<proteinExistence type="inferred from homology"/>
<dbReference type="KEGG" id="spu:115928088"/>
<protein>
    <recommendedName>
        <fullName evidence="7">AFG1-like ATPase</fullName>
    </recommendedName>
</protein>
<dbReference type="PANTHER" id="PTHR12169">
    <property type="entry name" value="ATPASE N2B"/>
    <property type="match status" value="1"/>
</dbReference>
<evidence type="ECO:0000256" key="4">
    <source>
        <dbReference type="SAM" id="MobiDB-lite"/>
    </source>
</evidence>
<dbReference type="InParanoid" id="A0A7M7PKB6"/>
<evidence type="ECO:0000256" key="3">
    <source>
        <dbReference type="ARBA" id="ARBA00022840"/>
    </source>
</evidence>
<keyword evidence="2" id="KW-0547">Nucleotide-binding</keyword>
<dbReference type="GO" id="GO:0005737">
    <property type="term" value="C:cytoplasm"/>
    <property type="evidence" value="ECO:0000318"/>
    <property type="project" value="GO_Central"/>
</dbReference>
<dbReference type="FunCoup" id="A0A7M7PKB6">
    <property type="interactions" value="1992"/>
</dbReference>
<dbReference type="GeneID" id="115928088"/>
<dbReference type="SUPFAM" id="SSF52540">
    <property type="entry name" value="P-loop containing nucleoside triphosphate hydrolases"/>
    <property type="match status" value="1"/>
</dbReference>
<dbReference type="GO" id="GO:0016887">
    <property type="term" value="F:ATP hydrolysis activity"/>
    <property type="evidence" value="ECO:0000318"/>
    <property type="project" value="GO_Central"/>
</dbReference>
<dbReference type="OrthoDB" id="548867at2759"/>
<accession>A0A7M7PKB6</accession>
<feature type="region of interest" description="Disordered" evidence="4">
    <location>
        <begin position="472"/>
        <end position="492"/>
    </location>
</feature>
<dbReference type="PANTHER" id="PTHR12169:SF6">
    <property type="entry name" value="AFG1-LIKE ATPASE"/>
    <property type="match status" value="1"/>
</dbReference>
<dbReference type="Gene3D" id="3.40.50.300">
    <property type="entry name" value="P-loop containing nucleotide triphosphate hydrolases"/>
    <property type="match status" value="1"/>
</dbReference>
<dbReference type="AlphaFoldDB" id="A0A7M7PKB6"/>
<dbReference type="Proteomes" id="UP000007110">
    <property type="component" value="Unassembled WGS sequence"/>
</dbReference>
<dbReference type="EnsemblMetazoa" id="XM_030994814">
    <property type="protein sequence ID" value="XP_030850674"/>
    <property type="gene ID" value="LOC115928088"/>
</dbReference>
<dbReference type="GO" id="GO:0005524">
    <property type="term" value="F:ATP binding"/>
    <property type="evidence" value="ECO:0007669"/>
    <property type="project" value="UniProtKB-KW"/>
</dbReference>
<dbReference type="OMA" id="FDEMQIT"/>